<keyword evidence="6" id="KW-0029">Amino-acid transport</keyword>
<evidence type="ECO:0000256" key="1">
    <source>
        <dbReference type="ARBA" id="ARBA00004429"/>
    </source>
</evidence>
<organism evidence="11 12">
    <name type="scientific">Bordetella petrii</name>
    <dbReference type="NCBI Taxonomy" id="94624"/>
    <lineage>
        <taxon>Bacteria</taxon>
        <taxon>Pseudomonadati</taxon>
        <taxon>Pseudomonadota</taxon>
        <taxon>Betaproteobacteria</taxon>
        <taxon>Burkholderiales</taxon>
        <taxon>Alcaligenaceae</taxon>
        <taxon>Bordetella</taxon>
    </lineage>
</organism>
<proteinExistence type="inferred from homology"/>
<accession>A0ABT7W276</accession>
<dbReference type="SUPFAM" id="SSF161098">
    <property type="entry name" value="MetI-like"/>
    <property type="match status" value="1"/>
</dbReference>
<dbReference type="InterPro" id="IPR000515">
    <property type="entry name" value="MetI-like"/>
</dbReference>
<feature type="transmembrane region" description="Helical" evidence="9">
    <location>
        <begin position="96"/>
        <end position="116"/>
    </location>
</feature>
<evidence type="ECO:0000256" key="5">
    <source>
        <dbReference type="ARBA" id="ARBA00022692"/>
    </source>
</evidence>
<dbReference type="Pfam" id="PF00528">
    <property type="entry name" value="BPD_transp_1"/>
    <property type="match status" value="1"/>
</dbReference>
<dbReference type="NCBIfam" id="TIGR01726">
    <property type="entry name" value="HEQRo_perm_3TM"/>
    <property type="match status" value="1"/>
</dbReference>
<feature type="transmembrane region" description="Helical" evidence="9">
    <location>
        <begin position="31"/>
        <end position="50"/>
    </location>
</feature>
<dbReference type="InterPro" id="IPR035906">
    <property type="entry name" value="MetI-like_sf"/>
</dbReference>
<protein>
    <submittedName>
        <fullName evidence="11">Amino acid ABC transporter permease</fullName>
    </submittedName>
</protein>
<dbReference type="InterPro" id="IPR043429">
    <property type="entry name" value="ArtM/GltK/GlnP/TcyL/YhdX-like"/>
</dbReference>
<comment type="subcellular location">
    <subcellularLocation>
        <location evidence="1">Cell inner membrane</location>
        <topology evidence="1">Multi-pass membrane protein</topology>
    </subcellularLocation>
    <subcellularLocation>
        <location evidence="9">Cell membrane</location>
        <topology evidence="9">Multi-pass membrane protein</topology>
    </subcellularLocation>
</comment>
<evidence type="ECO:0000256" key="6">
    <source>
        <dbReference type="ARBA" id="ARBA00022970"/>
    </source>
</evidence>
<dbReference type="EMBL" id="JAUDJE010000007">
    <property type="protein sequence ID" value="MDM9559318.1"/>
    <property type="molecule type" value="Genomic_DNA"/>
</dbReference>
<keyword evidence="3 9" id="KW-0813">Transport</keyword>
<evidence type="ECO:0000313" key="12">
    <source>
        <dbReference type="Proteomes" id="UP001175604"/>
    </source>
</evidence>
<comment type="caution">
    <text evidence="11">The sequence shown here is derived from an EMBL/GenBank/DDBJ whole genome shotgun (WGS) entry which is preliminary data.</text>
</comment>
<evidence type="ECO:0000256" key="2">
    <source>
        <dbReference type="ARBA" id="ARBA00010072"/>
    </source>
</evidence>
<evidence type="ECO:0000256" key="4">
    <source>
        <dbReference type="ARBA" id="ARBA00022475"/>
    </source>
</evidence>
<dbReference type="PROSITE" id="PS50928">
    <property type="entry name" value="ABC_TM1"/>
    <property type="match status" value="1"/>
</dbReference>
<dbReference type="Gene3D" id="1.10.3720.10">
    <property type="entry name" value="MetI-like"/>
    <property type="match status" value="1"/>
</dbReference>
<dbReference type="RefSeq" id="WP_028352918.1">
    <property type="nucleotide sequence ID" value="NZ_BAAFZO010000001.1"/>
</dbReference>
<evidence type="ECO:0000256" key="7">
    <source>
        <dbReference type="ARBA" id="ARBA00022989"/>
    </source>
</evidence>
<gene>
    <name evidence="11" type="ORF">QUC21_09775</name>
</gene>
<feature type="transmembrane region" description="Helical" evidence="9">
    <location>
        <begin position="71"/>
        <end position="90"/>
    </location>
</feature>
<comment type="similarity">
    <text evidence="2">Belongs to the binding-protein-dependent transport system permease family. HisMQ subfamily.</text>
</comment>
<sequence>MKYTLDFGALLSNGYPTLILGGLATTLKMTLLAWLMAFTLGSLLAVLRMLNLRPLNWLIAVYVAFHRNVPMLVHILLWYFGVASIVPPALNDAINIIGGEFFYATIAIGLVTAAYVGEDLRSAIRAIPRGQMEAARSLGLGYLQAMRKVILPQAFKISIPPLTNQTLLLFKNTSLAMAIGLIELTGAGREIESATFKTFEIYFVVTVLYLAISLLLMLAGAYLSKRAAYVAKAR</sequence>
<name>A0ABT7W276_9BORD</name>
<keyword evidence="4" id="KW-1003">Cell membrane</keyword>
<dbReference type="CDD" id="cd06261">
    <property type="entry name" value="TM_PBP2"/>
    <property type="match status" value="1"/>
</dbReference>
<keyword evidence="7 9" id="KW-1133">Transmembrane helix</keyword>
<dbReference type="Proteomes" id="UP001175604">
    <property type="component" value="Unassembled WGS sequence"/>
</dbReference>
<dbReference type="PANTHER" id="PTHR30614">
    <property type="entry name" value="MEMBRANE COMPONENT OF AMINO ACID ABC TRANSPORTER"/>
    <property type="match status" value="1"/>
</dbReference>
<evidence type="ECO:0000256" key="3">
    <source>
        <dbReference type="ARBA" id="ARBA00022448"/>
    </source>
</evidence>
<keyword evidence="12" id="KW-1185">Reference proteome</keyword>
<evidence type="ECO:0000259" key="10">
    <source>
        <dbReference type="PROSITE" id="PS50928"/>
    </source>
</evidence>
<dbReference type="InterPro" id="IPR010065">
    <property type="entry name" value="AA_ABC_transptr_permease_3TM"/>
</dbReference>
<feature type="transmembrane region" description="Helical" evidence="9">
    <location>
        <begin position="201"/>
        <end position="224"/>
    </location>
</feature>
<keyword evidence="5 9" id="KW-0812">Transmembrane</keyword>
<evidence type="ECO:0000313" key="11">
    <source>
        <dbReference type="EMBL" id="MDM9559318.1"/>
    </source>
</evidence>
<reference evidence="11" key="1">
    <citation type="submission" date="2023-06" db="EMBL/GenBank/DDBJ databases">
        <title>full genome analysis of Phenantherene degrader P3.</title>
        <authorList>
            <person name="Akbar A."/>
            <person name="Rahmeh R."/>
            <person name="Kishk M."/>
        </authorList>
    </citation>
    <scope>NUCLEOTIDE SEQUENCE</scope>
    <source>
        <strain evidence="11">P3</strain>
    </source>
</reference>
<keyword evidence="8 9" id="KW-0472">Membrane</keyword>
<feature type="domain" description="ABC transmembrane type-1" evidence="10">
    <location>
        <begin position="23"/>
        <end position="220"/>
    </location>
</feature>
<evidence type="ECO:0000256" key="9">
    <source>
        <dbReference type="RuleBase" id="RU363032"/>
    </source>
</evidence>
<evidence type="ECO:0000256" key="8">
    <source>
        <dbReference type="ARBA" id="ARBA00023136"/>
    </source>
</evidence>
<dbReference type="PANTHER" id="PTHR30614:SF0">
    <property type="entry name" value="L-CYSTINE TRANSPORT SYSTEM PERMEASE PROTEIN TCYL"/>
    <property type="match status" value="1"/>
</dbReference>